<dbReference type="Proteomes" id="UP000031937">
    <property type="component" value="Unassembled WGS sequence"/>
</dbReference>
<reference evidence="4 5" key="2">
    <citation type="submission" date="2014-07" db="EMBL/GenBank/DDBJ databases">
        <title>Porphyromonadaceae bacterium OUH 334697 = ATCC BAA-2682 = DSM 28341 draft genome.</title>
        <authorList>
            <person name="Sydenham T.V."/>
            <person name="Hasman H."/>
            <person name="Justesen U.S."/>
        </authorList>
    </citation>
    <scope>NUCLEOTIDE SEQUENCE [LARGE SCALE GENOMIC DNA]</scope>
    <source>
        <strain evidence="4 5">OUH 334697</strain>
    </source>
</reference>
<name>A0A0C3RD96_9PORP</name>
<dbReference type="InterPro" id="IPR012912">
    <property type="entry name" value="Plasmid_pRiA4b_Orf3-like"/>
</dbReference>
<reference evidence="3 6" key="1">
    <citation type="submission" date="2014-07" db="EMBL/GenBank/DDBJ databases">
        <title>Porphyromonadaceae bacterium OUH 308042 = ATCC BAA-2681 = DSM 28342 draft genome.</title>
        <authorList>
            <person name="Sydenham T.V."/>
            <person name="Hasman H."/>
            <person name="Justensen U.S."/>
        </authorList>
    </citation>
    <scope>NUCLEOTIDE SEQUENCE [LARGE SCALE GENOMIC DNA]</scope>
    <source>
        <strain evidence="3 6">OUH 308042</strain>
    </source>
</reference>
<gene>
    <name evidence="3" type="ORF">BA92_12410</name>
    <name evidence="4" type="ORF">IE90_00830</name>
</gene>
<keyword evidence="6" id="KW-1185">Reference proteome</keyword>
<feature type="domain" description="Plasmid pRiA4b Orf3-like" evidence="2">
    <location>
        <begin position="18"/>
        <end position="134"/>
    </location>
</feature>
<dbReference type="RefSeq" id="WP_041502012.1">
    <property type="nucleotide sequence ID" value="NZ_JPIT01000007.1"/>
</dbReference>
<comment type="caution">
    <text evidence="3">The sequence shown here is derived from an EMBL/GenBank/DDBJ whole genome shotgun (WGS) entry which is preliminary data.</text>
</comment>
<dbReference type="AlphaFoldDB" id="A0A0C3RD96"/>
<dbReference type="Gene3D" id="3.10.290.30">
    <property type="entry name" value="MM3350-like"/>
    <property type="match status" value="1"/>
</dbReference>
<evidence type="ECO:0000313" key="4">
    <source>
        <dbReference type="EMBL" id="KIO47172.1"/>
    </source>
</evidence>
<protein>
    <recommendedName>
        <fullName evidence="2">Plasmid pRiA4b Orf3-like domain-containing protein</fullName>
    </recommendedName>
</protein>
<dbReference type="OrthoDB" id="666725at2"/>
<dbReference type="Proteomes" id="UP000031980">
    <property type="component" value="Unassembled WGS sequence"/>
</dbReference>
<organism evidence="3 6">
    <name type="scientific">Sanguibacteroides justesenii</name>
    <dbReference type="NCBI Taxonomy" id="1547597"/>
    <lineage>
        <taxon>Bacteria</taxon>
        <taxon>Pseudomonadati</taxon>
        <taxon>Bacteroidota</taxon>
        <taxon>Bacteroidia</taxon>
        <taxon>Bacteroidales</taxon>
        <taxon>Porphyromonadaceae</taxon>
        <taxon>Sanguibacteroides</taxon>
    </lineage>
</organism>
<evidence type="ECO:0000259" key="2">
    <source>
        <dbReference type="Pfam" id="PF07929"/>
    </source>
</evidence>
<evidence type="ECO:0000313" key="3">
    <source>
        <dbReference type="EMBL" id="KIO44171.1"/>
    </source>
</evidence>
<dbReference type="EMBL" id="JPIT01000007">
    <property type="protein sequence ID" value="KIO47172.1"/>
    <property type="molecule type" value="Genomic_DNA"/>
</dbReference>
<evidence type="ECO:0000313" key="5">
    <source>
        <dbReference type="Proteomes" id="UP000031937"/>
    </source>
</evidence>
<evidence type="ECO:0000256" key="1">
    <source>
        <dbReference type="SAM" id="MobiDB-lite"/>
    </source>
</evidence>
<proteinExistence type="predicted"/>
<dbReference type="SUPFAM" id="SSF159941">
    <property type="entry name" value="MM3350-like"/>
    <property type="match status" value="1"/>
</dbReference>
<dbReference type="EMBL" id="JPIU01000040">
    <property type="protein sequence ID" value="KIO44171.1"/>
    <property type="molecule type" value="Genomic_DNA"/>
</dbReference>
<dbReference type="InterPro" id="IPR024047">
    <property type="entry name" value="MM3350-like_sf"/>
</dbReference>
<sequence length="201" mass="23766">MDYRFEISLPNSSDFRCEIAIGGDQTFQQFHDKIVDVLNYDNSQMASFFTIDKMGNRGKEIALMDMATDEEESDTLVMDSTKISDIIKPGCLELEYVFDFFTNRYFRVEYAGEYVRDSSDVMPVCVFCDGDIPEQFSFDEGNDNWEFDKPEEEFDDEYDDSFMEEFGNDSYGDEDREDRGYDEEDFREDRYESLDDYIDRL</sequence>
<feature type="region of interest" description="Disordered" evidence="1">
    <location>
        <begin position="162"/>
        <end position="185"/>
    </location>
</feature>
<dbReference type="Pfam" id="PF07929">
    <property type="entry name" value="PRiA4_ORF3"/>
    <property type="match status" value="1"/>
</dbReference>
<accession>A0A0C3RD96</accession>
<evidence type="ECO:0000313" key="6">
    <source>
        <dbReference type="Proteomes" id="UP000031980"/>
    </source>
</evidence>